<gene>
    <name evidence="3" type="ORF">JMN32_15055</name>
</gene>
<dbReference type="EMBL" id="JAEUGD010000049">
    <property type="protein sequence ID" value="MBL6447635.1"/>
    <property type="molecule type" value="Genomic_DNA"/>
</dbReference>
<proteinExistence type="predicted"/>
<feature type="transmembrane region" description="Helical" evidence="2">
    <location>
        <begin position="180"/>
        <end position="199"/>
    </location>
</feature>
<reference evidence="3" key="1">
    <citation type="submission" date="2021-01" db="EMBL/GenBank/DDBJ databases">
        <title>Fulvivirga kasyanovii gen. nov., sp nov., a novel member of the phylum Bacteroidetes isolated from seawater in a mussel farm.</title>
        <authorList>
            <person name="Zhao L.-H."/>
            <person name="Wang Z.-J."/>
        </authorList>
    </citation>
    <scope>NUCLEOTIDE SEQUENCE</scope>
    <source>
        <strain evidence="3">29W222</strain>
    </source>
</reference>
<accession>A0A937KEW8</accession>
<evidence type="ECO:0000256" key="1">
    <source>
        <dbReference type="SAM" id="Coils"/>
    </source>
</evidence>
<name>A0A937KEW8_9BACT</name>
<dbReference type="Proteomes" id="UP000614216">
    <property type="component" value="Unassembled WGS sequence"/>
</dbReference>
<dbReference type="AlphaFoldDB" id="A0A937KEW8"/>
<keyword evidence="2" id="KW-0812">Transmembrane</keyword>
<feature type="transmembrane region" description="Helical" evidence="2">
    <location>
        <begin position="219"/>
        <end position="247"/>
    </location>
</feature>
<keyword evidence="2" id="KW-1133">Transmembrane helix</keyword>
<evidence type="ECO:0000313" key="3">
    <source>
        <dbReference type="EMBL" id="MBL6447635.1"/>
    </source>
</evidence>
<comment type="caution">
    <text evidence="3">The sequence shown here is derived from an EMBL/GenBank/DDBJ whole genome shotgun (WGS) entry which is preliminary data.</text>
</comment>
<evidence type="ECO:0000313" key="4">
    <source>
        <dbReference type="Proteomes" id="UP000614216"/>
    </source>
</evidence>
<keyword evidence="4" id="KW-1185">Reference proteome</keyword>
<sequence length="278" mass="31934">MIMTIDWNWFFAAFAQCGAALIGIIAAFIISKLLNESEKAENLDQQLARLVVNYKDIKLRIANRSFDWFNRKTIQRSSNIKGAIKNGDFDNLNITETLDMLYALEPRLYKSNLNLATLTKRITDIQTSAFGELLPVNIQNGLNEEMELIDALKIEALTHIDHFKLLKNELHNTKIKLKPINYSIIVLSIGFVFTVIYPLHFMPLSLNESPKIVWSMSVFFQHLSSLKGILLVFLTAVIEGIFIYFLILTYKLKQKYLNASERILDDHTKLEGYSSYFG</sequence>
<keyword evidence="2" id="KW-0472">Membrane</keyword>
<keyword evidence="1" id="KW-0175">Coiled coil</keyword>
<evidence type="ECO:0000256" key="2">
    <source>
        <dbReference type="SAM" id="Phobius"/>
    </source>
</evidence>
<dbReference type="RefSeq" id="WP_202857174.1">
    <property type="nucleotide sequence ID" value="NZ_JAEUGD010000049.1"/>
</dbReference>
<protein>
    <submittedName>
        <fullName evidence="3">Uncharacterized protein</fullName>
    </submittedName>
</protein>
<feature type="coiled-coil region" evidence="1">
    <location>
        <begin position="33"/>
        <end position="60"/>
    </location>
</feature>
<organism evidence="3 4">
    <name type="scientific">Fulvivirga marina</name>
    <dbReference type="NCBI Taxonomy" id="2494733"/>
    <lineage>
        <taxon>Bacteria</taxon>
        <taxon>Pseudomonadati</taxon>
        <taxon>Bacteroidota</taxon>
        <taxon>Cytophagia</taxon>
        <taxon>Cytophagales</taxon>
        <taxon>Fulvivirgaceae</taxon>
        <taxon>Fulvivirga</taxon>
    </lineage>
</organism>
<feature type="transmembrane region" description="Helical" evidence="2">
    <location>
        <begin position="6"/>
        <end position="30"/>
    </location>
</feature>